<keyword evidence="1" id="KW-0812">Transmembrane</keyword>
<dbReference type="EMBL" id="CP101620">
    <property type="protein sequence ID" value="UTY39343.1"/>
    <property type="molecule type" value="Genomic_DNA"/>
</dbReference>
<proteinExistence type="predicted"/>
<sequence length="104" mass="12310">MYEQIFILICLVVALVATLWLYTLKAKKKMKYKDDERWNMVLLKAYENLQITLWLLIGVIIIAQSMLDSQTVFTLDRVICFGLIYIGIHNLIELISIYYFDKQL</sequence>
<name>A0ABY5I5L4_9FIRM</name>
<keyword evidence="1" id="KW-1133">Transmembrane helix</keyword>
<evidence type="ECO:0000313" key="2">
    <source>
        <dbReference type="EMBL" id="UTY39343.1"/>
    </source>
</evidence>
<protein>
    <recommendedName>
        <fullName evidence="4">YtpI-like protein</fullName>
    </recommendedName>
</protein>
<accession>A0ABY5I5L4</accession>
<feature type="transmembrane region" description="Helical" evidence="1">
    <location>
        <begin position="79"/>
        <end position="100"/>
    </location>
</feature>
<evidence type="ECO:0008006" key="4">
    <source>
        <dbReference type="Google" id="ProtNLM"/>
    </source>
</evidence>
<organism evidence="2 3">
    <name type="scientific">Allocoprobacillus halotolerans</name>
    <dbReference type="NCBI Taxonomy" id="2944914"/>
    <lineage>
        <taxon>Bacteria</taxon>
        <taxon>Bacillati</taxon>
        <taxon>Bacillota</taxon>
        <taxon>Erysipelotrichia</taxon>
        <taxon>Erysipelotrichales</taxon>
        <taxon>Erysipelotrichaceae</taxon>
        <taxon>Allocoprobacillus</taxon>
    </lineage>
</organism>
<keyword evidence="3" id="KW-1185">Reference proteome</keyword>
<reference evidence="2" key="1">
    <citation type="submission" date="2022-07" db="EMBL/GenBank/DDBJ databases">
        <title>Faecal culturing of patients with breast cancer.</title>
        <authorList>
            <person name="Teng N.M.Y."/>
            <person name="Kiu R."/>
            <person name="Evans R."/>
            <person name="Baker D.J."/>
            <person name="Zenner C."/>
            <person name="Robinson S.D."/>
            <person name="Hall L.J."/>
        </authorList>
    </citation>
    <scope>NUCLEOTIDE SEQUENCE</scope>
    <source>
        <strain evidence="2">LH1062</strain>
    </source>
</reference>
<evidence type="ECO:0000256" key="1">
    <source>
        <dbReference type="SAM" id="Phobius"/>
    </source>
</evidence>
<gene>
    <name evidence="2" type="ORF">NMU03_00460</name>
</gene>
<feature type="transmembrane region" description="Helical" evidence="1">
    <location>
        <begin position="6"/>
        <end position="24"/>
    </location>
</feature>
<keyword evidence="1" id="KW-0472">Membrane</keyword>
<dbReference type="Proteomes" id="UP001060112">
    <property type="component" value="Chromosome"/>
</dbReference>
<feature type="transmembrane region" description="Helical" evidence="1">
    <location>
        <begin position="45"/>
        <end position="67"/>
    </location>
</feature>
<dbReference type="RefSeq" id="WP_290140378.1">
    <property type="nucleotide sequence ID" value="NZ_CP101620.1"/>
</dbReference>
<evidence type="ECO:0000313" key="3">
    <source>
        <dbReference type="Proteomes" id="UP001060112"/>
    </source>
</evidence>